<gene>
    <name evidence="3" type="ORF">HDA43_004765</name>
</gene>
<keyword evidence="4" id="KW-1185">Reference proteome</keyword>
<proteinExistence type="predicted"/>
<sequence>MDDMSGPILRWRVRRELAVLKTVAALGFALLTVLSLGDPRGMILAGVATLVAAGLALRDVLAPVRLSADGHGLVVVRGFAGSERVPWSAVERIRVDTRTRLTSRTEFLEIDTGDGIFLLSRFDLGAPCQEVADRLCTLRSGH</sequence>
<reference evidence="3 4" key="1">
    <citation type="submission" date="2020-07" db="EMBL/GenBank/DDBJ databases">
        <title>Sequencing the genomes of 1000 actinobacteria strains.</title>
        <authorList>
            <person name="Klenk H.-P."/>
        </authorList>
    </citation>
    <scope>NUCLEOTIDE SEQUENCE [LARGE SCALE GENOMIC DNA]</scope>
    <source>
        <strain evidence="3 4">DSM 45763</strain>
    </source>
</reference>
<keyword evidence="1" id="KW-0812">Transmembrane</keyword>
<evidence type="ECO:0000259" key="2">
    <source>
        <dbReference type="Pfam" id="PF10756"/>
    </source>
</evidence>
<dbReference type="EMBL" id="JACCCO010000002">
    <property type="protein sequence ID" value="NYF42564.1"/>
    <property type="molecule type" value="Genomic_DNA"/>
</dbReference>
<feature type="domain" description="Low molecular weight protein antigen 6 PH" evidence="2">
    <location>
        <begin position="64"/>
        <end position="139"/>
    </location>
</feature>
<accession>A0A852V5W5</accession>
<comment type="caution">
    <text evidence="3">The sequence shown here is derived from an EMBL/GenBank/DDBJ whole genome shotgun (WGS) entry which is preliminary data.</text>
</comment>
<feature type="transmembrane region" description="Helical" evidence="1">
    <location>
        <begin position="18"/>
        <end position="36"/>
    </location>
</feature>
<dbReference type="AlphaFoldDB" id="A0A852V5W5"/>
<keyword evidence="1" id="KW-0472">Membrane</keyword>
<organism evidence="3 4">
    <name type="scientific">Streptosporangium sandarakinum</name>
    <dbReference type="NCBI Taxonomy" id="1260955"/>
    <lineage>
        <taxon>Bacteria</taxon>
        <taxon>Bacillati</taxon>
        <taxon>Actinomycetota</taxon>
        <taxon>Actinomycetes</taxon>
        <taxon>Streptosporangiales</taxon>
        <taxon>Streptosporangiaceae</taxon>
        <taxon>Streptosporangium</taxon>
    </lineage>
</organism>
<evidence type="ECO:0000313" key="4">
    <source>
        <dbReference type="Proteomes" id="UP000576393"/>
    </source>
</evidence>
<dbReference type="InterPro" id="IPR019692">
    <property type="entry name" value="CFP-6_PH"/>
</dbReference>
<evidence type="ECO:0000313" key="3">
    <source>
        <dbReference type="EMBL" id="NYF42564.1"/>
    </source>
</evidence>
<dbReference type="Pfam" id="PF10756">
    <property type="entry name" value="bPH_6"/>
    <property type="match status" value="1"/>
</dbReference>
<keyword evidence="1" id="KW-1133">Transmembrane helix</keyword>
<name>A0A852V5W5_9ACTN</name>
<protein>
    <recommendedName>
        <fullName evidence="2">Low molecular weight protein antigen 6 PH domain-containing protein</fullName>
    </recommendedName>
</protein>
<evidence type="ECO:0000256" key="1">
    <source>
        <dbReference type="SAM" id="Phobius"/>
    </source>
</evidence>
<dbReference type="Proteomes" id="UP000576393">
    <property type="component" value="Unassembled WGS sequence"/>
</dbReference>